<dbReference type="RefSeq" id="WP_015758278.1">
    <property type="nucleotide sequence ID" value="NC_013216.1"/>
</dbReference>
<evidence type="ECO:0000313" key="31">
    <source>
        <dbReference type="Proteomes" id="UP000002217"/>
    </source>
</evidence>
<dbReference type="InterPro" id="IPR050396">
    <property type="entry name" value="Glycosyltr_51/Transpeptidase"/>
</dbReference>
<evidence type="ECO:0000256" key="7">
    <source>
        <dbReference type="ARBA" id="ARBA00018638"/>
    </source>
</evidence>
<evidence type="ECO:0000256" key="11">
    <source>
        <dbReference type="ARBA" id="ARBA00022676"/>
    </source>
</evidence>
<proteinExistence type="inferred from homology"/>
<feature type="region of interest" description="Disordered" evidence="27">
    <location>
        <begin position="625"/>
        <end position="727"/>
    </location>
</feature>
<dbReference type="SUPFAM" id="SSF53955">
    <property type="entry name" value="Lysozyme-like"/>
    <property type="match status" value="1"/>
</dbReference>
<dbReference type="GO" id="GO:0008658">
    <property type="term" value="F:penicillin binding"/>
    <property type="evidence" value="ECO:0007669"/>
    <property type="project" value="InterPro"/>
</dbReference>
<keyword evidence="17" id="KW-0573">Peptidoglycan synthesis</keyword>
<dbReference type="GO" id="GO:0008360">
    <property type="term" value="P:regulation of cell shape"/>
    <property type="evidence" value="ECO:0007669"/>
    <property type="project" value="UniProtKB-KW"/>
</dbReference>
<feature type="compositionally biased region" description="Polar residues" evidence="27">
    <location>
        <begin position="718"/>
        <end position="727"/>
    </location>
</feature>
<evidence type="ECO:0000256" key="9">
    <source>
        <dbReference type="ARBA" id="ARBA00022645"/>
    </source>
</evidence>
<sequence length="727" mass="80233">MSKRRSKRRFHPWRFLFKFFLVLTILCAAGLVASFAYVGLYDMPVLNTNVLTGDTSTVLMDTNENVIARLGSDERLPVKIKQVPQLVKDAFLAIEDIRFYQHHGVDLRAIIRAAWVNISGGELREGGSTITQQLIKISYLTPDRTFERKIQEIILSVQLERKYTKDEIFEMYLNRVYLGAGAYGIQSAAKIYFSKDINQLTLAETALLAGLPQAPSSYSPVQNPSAALERRNMVLDKMLKYNIIDEANYQMAKSEEVKLHYTPPKQTYDYPFFVDYVTDQLIDKYGEASVYKGGLTVYVTIDRELQKIAEAAMSNKNNYPSTVIASNGTAQPQGAAVFLDPHTGYIKAIVGGRQHTQARQLNRATQMWRQPGSTFKPIIAYGPAVEYKNMKPSTIVYDKPTTYGNWSPSNDDGIFRGAVSLRTALAKSINMVAVELLHEVSISQAKKFAVSLGIESLDEHDAGLGIALGGLHKGVTPLELAGAYGAFANQGVLVEPTAILKVKRPDGSVLEEDKPASRRVMKQTTAETMTDMLQSVVEKGTATAAAMERPVAGKTGTTDDNKDIWFVGYTPELLGAVWIGYDTPKAMPHAYGGTYPARMWKQVVSKALDGVAVARFPGTRAQDTVYVPKTTDDSVSDESEDKNTDNETTFDDTLLIPPAGETGKNDKKNNKDDNKDNNKHQPPVVKIEPDTPAEQNGDKGEETKEQTTPIEPILNKDTGANTGQEGD</sequence>
<name>C8W1W4_DESAS</name>
<accession>C8W1W4</accession>
<evidence type="ECO:0000259" key="29">
    <source>
        <dbReference type="Pfam" id="PF00912"/>
    </source>
</evidence>
<evidence type="ECO:0000256" key="23">
    <source>
        <dbReference type="ARBA" id="ARBA00034000"/>
    </source>
</evidence>
<evidence type="ECO:0000256" key="15">
    <source>
        <dbReference type="ARBA" id="ARBA00022960"/>
    </source>
</evidence>
<evidence type="ECO:0000256" key="6">
    <source>
        <dbReference type="ARBA" id="ARBA00012448"/>
    </source>
</evidence>
<dbReference type="EMBL" id="CP001720">
    <property type="protein sequence ID" value="ACV63585.1"/>
    <property type="molecule type" value="Genomic_DNA"/>
</dbReference>
<evidence type="ECO:0000256" key="8">
    <source>
        <dbReference type="ARBA" id="ARBA00022475"/>
    </source>
</evidence>
<evidence type="ECO:0000313" key="30">
    <source>
        <dbReference type="EMBL" id="ACV63585.1"/>
    </source>
</evidence>
<dbReference type="FunFam" id="1.10.3810.10:FF:000001">
    <property type="entry name" value="Penicillin-binding protein 1A"/>
    <property type="match status" value="1"/>
</dbReference>
<dbReference type="PANTHER" id="PTHR32282">
    <property type="entry name" value="BINDING PROTEIN TRANSPEPTIDASE, PUTATIVE-RELATED"/>
    <property type="match status" value="1"/>
</dbReference>
<keyword evidence="16" id="KW-0735">Signal-anchor</keyword>
<protein>
    <recommendedName>
        <fullName evidence="7">Penicillin-binding protein 1A</fullName>
        <ecNumber evidence="24">2.4.99.28</ecNumber>
        <ecNumber evidence="6">3.4.16.4</ecNumber>
    </recommendedName>
</protein>
<dbReference type="KEGG" id="dae:Dtox_2820"/>
<evidence type="ECO:0000256" key="26">
    <source>
        <dbReference type="ARBA" id="ARBA00060592"/>
    </source>
</evidence>
<evidence type="ECO:0000256" key="18">
    <source>
        <dbReference type="ARBA" id="ARBA00022989"/>
    </source>
</evidence>
<evidence type="ECO:0000256" key="1">
    <source>
        <dbReference type="ARBA" id="ARBA00002624"/>
    </source>
</evidence>
<keyword evidence="11" id="KW-0328">Glycosyltransferase</keyword>
<dbReference type="CAZy" id="GT51">
    <property type="family name" value="Glycosyltransferase Family 51"/>
</dbReference>
<feature type="compositionally biased region" description="Basic and acidic residues" evidence="27">
    <location>
        <begin position="663"/>
        <end position="679"/>
    </location>
</feature>
<keyword evidence="19" id="KW-0472">Membrane</keyword>
<dbReference type="GO" id="GO:0006508">
    <property type="term" value="P:proteolysis"/>
    <property type="evidence" value="ECO:0007669"/>
    <property type="project" value="UniProtKB-KW"/>
</dbReference>
<evidence type="ECO:0000256" key="27">
    <source>
        <dbReference type="SAM" id="MobiDB-lite"/>
    </source>
</evidence>
<evidence type="ECO:0000256" key="21">
    <source>
        <dbReference type="ARBA" id="ARBA00023268"/>
    </source>
</evidence>
<evidence type="ECO:0000256" key="22">
    <source>
        <dbReference type="ARBA" id="ARBA00023316"/>
    </source>
</evidence>
<keyword evidence="10" id="KW-0645">Protease</keyword>
<evidence type="ECO:0000256" key="16">
    <source>
        <dbReference type="ARBA" id="ARBA00022968"/>
    </source>
</evidence>
<evidence type="ECO:0000256" key="13">
    <source>
        <dbReference type="ARBA" id="ARBA00022692"/>
    </source>
</evidence>
<evidence type="ECO:0000256" key="2">
    <source>
        <dbReference type="ARBA" id="ARBA00004401"/>
    </source>
</evidence>
<evidence type="ECO:0000256" key="12">
    <source>
        <dbReference type="ARBA" id="ARBA00022679"/>
    </source>
</evidence>
<dbReference type="InterPro" id="IPR001460">
    <property type="entry name" value="PCN-bd_Tpept"/>
</dbReference>
<dbReference type="AlphaFoldDB" id="C8W1W4"/>
<dbReference type="Gene3D" id="3.40.710.10">
    <property type="entry name" value="DD-peptidase/beta-lactamase superfamily"/>
    <property type="match status" value="1"/>
</dbReference>
<dbReference type="GO" id="GO:0008955">
    <property type="term" value="F:peptidoglycan glycosyltransferase activity"/>
    <property type="evidence" value="ECO:0007669"/>
    <property type="project" value="UniProtKB-EC"/>
</dbReference>
<dbReference type="GO" id="GO:0030288">
    <property type="term" value="C:outer membrane-bounded periplasmic space"/>
    <property type="evidence" value="ECO:0007669"/>
    <property type="project" value="TreeGrafter"/>
</dbReference>
<dbReference type="InterPro" id="IPR023346">
    <property type="entry name" value="Lysozyme-like_dom_sf"/>
</dbReference>
<dbReference type="GO" id="GO:0009252">
    <property type="term" value="P:peptidoglycan biosynthetic process"/>
    <property type="evidence" value="ECO:0007669"/>
    <property type="project" value="UniProtKB-UniPathway"/>
</dbReference>
<dbReference type="Gene3D" id="1.10.3810.10">
    <property type="entry name" value="Biosynthetic peptidoglycan transglycosylase-like"/>
    <property type="match status" value="1"/>
</dbReference>
<comment type="catalytic activity">
    <reaction evidence="23">
        <text>Preferential cleavage: (Ac)2-L-Lys-D-Ala-|-D-Ala. Also transpeptidation of peptidyl-alanyl moieties that are N-acyl substituents of D-alanine.</text>
        <dbReference type="EC" id="3.4.16.4"/>
    </reaction>
</comment>
<evidence type="ECO:0000256" key="24">
    <source>
        <dbReference type="ARBA" id="ARBA00044770"/>
    </source>
</evidence>
<feature type="domain" description="Penicillin-binding protein transpeptidase" evidence="28">
    <location>
        <begin position="334"/>
        <end position="603"/>
    </location>
</feature>
<comment type="pathway">
    <text evidence="3">Cell wall biogenesis; peptidoglycan biosynthesis.</text>
</comment>
<comment type="catalytic activity">
    <reaction evidence="25">
        <text>[GlcNAc-(1-&gt;4)-Mur2Ac(oyl-L-Ala-gamma-D-Glu-L-Lys-D-Ala-D-Ala)](n)-di-trans,octa-cis-undecaprenyl diphosphate + beta-D-GlcNAc-(1-&gt;4)-Mur2Ac(oyl-L-Ala-gamma-D-Glu-L-Lys-D-Ala-D-Ala)-di-trans,octa-cis-undecaprenyl diphosphate = [GlcNAc-(1-&gt;4)-Mur2Ac(oyl-L-Ala-gamma-D-Glu-L-Lys-D-Ala-D-Ala)](n+1)-di-trans,octa-cis-undecaprenyl diphosphate + di-trans,octa-cis-undecaprenyl diphosphate + H(+)</text>
        <dbReference type="Rhea" id="RHEA:23708"/>
        <dbReference type="Rhea" id="RHEA-COMP:9602"/>
        <dbReference type="Rhea" id="RHEA-COMP:9603"/>
        <dbReference type="ChEBI" id="CHEBI:15378"/>
        <dbReference type="ChEBI" id="CHEBI:58405"/>
        <dbReference type="ChEBI" id="CHEBI:60033"/>
        <dbReference type="ChEBI" id="CHEBI:78435"/>
        <dbReference type="EC" id="2.4.99.28"/>
    </reaction>
</comment>
<gene>
    <name evidence="30" type="ordered locus">Dtox_2820</name>
</gene>
<keyword evidence="15" id="KW-0133">Cell shape</keyword>
<evidence type="ECO:0000256" key="25">
    <source>
        <dbReference type="ARBA" id="ARBA00049902"/>
    </source>
</evidence>
<dbReference type="STRING" id="485916.Dtox_2820"/>
<comment type="similarity">
    <text evidence="5">In the N-terminal section; belongs to the glycosyltransferase 51 family.</text>
</comment>
<dbReference type="InterPro" id="IPR001264">
    <property type="entry name" value="Glyco_trans_51"/>
</dbReference>
<keyword evidence="9" id="KW-0121">Carboxypeptidase</keyword>
<dbReference type="InterPro" id="IPR036950">
    <property type="entry name" value="PBP_transglycosylase"/>
</dbReference>
<comment type="subcellular location">
    <subcellularLocation>
        <location evidence="2">Cell membrane</location>
        <topology evidence="2">Single-pass type II membrane protein</topology>
    </subcellularLocation>
</comment>
<organism evidence="30 31">
    <name type="scientific">Desulfofarcimen acetoxidans (strain ATCC 49208 / DSM 771 / KCTC 5769 / VKM B-1644 / 5575)</name>
    <name type="common">Desulfotomaculum acetoxidans</name>
    <dbReference type="NCBI Taxonomy" id="485916"/>
    <lineage>
        <taxon>Bacteria</taxon>
        <taxon>Bacillati</taxon>
        <taxon>Bacillota</taxon>
        <taxon>Clostridia</taxon>
        <taxon>Eubacteriales</taxon>
        <taxon>Peptococcaceae</taxon>
        <taxon>Desulfofarcimen</taxon>
    </lineage>
</organism>
<dbReference type="Pfam" id="PF00912">
    <property type="entry name" value="Transgly"/>
    <property type="match status" value="1"/>
</dbReference>
<keyword evidence="18" id="KW-1133">Transmembrane helix</keyword>
<dbReference type="GO" id="GO:0005886">
    <property type="term" value="C:plasma membrane"/>
    <property type="evidence" value="ECO:0007669"/>
    <property type="project" value="UniProtKB-SubCell"/>
</dbReference>
<dbReference type="EC" id="3.4.16.4" evidence="6"/>
<dbReference type="GO" id="GO:0071555">
    <property type="term" value="P:cell wall organization"/>
    <property type="evidence" value="ECO:0007669"/>
    <property type="project" value="UniProtKB-KW"/>
</dbReference>
<evidence type="ECO:0000256" key="5">
    <source>
        <dbReference type="ARBA" id="ARBA00007739"/>
    </source>
</evidence>
<evidence type="ECO:0000256" key="20">
    <source>
        <dbReference type="ARBA" id="ARBA00023251"/>
    </source>
</evidence>
<dbReference type="HOGENOM" id="CLU_006354_2_4_9"/>
<comment type="function">
    <text evidence="1">Cell wall formation. Synthesis of cross-linked peptidoglycan from the lipid intermediates. The enzyme has a penicillin-insensitive transglycosylase N-terminal domain (formation of linear glycan strands) and a penicillin-sensitive transpeptidase C-terminal domain (cross-linking of the peptide subunits).</text>
</comment>
<dbReference type="EC" id="2.4.99.28" evidence="24"/>
<reference evidence="30 31" key="1">
    <citation type="journal article" date="2009" name="Stand. Genomic Sci.">
        <title>Complete genome sequence of Desulfotomaculum acetoxidans type strain (5575).</title>
        <authorList>
            <person name="Spring S."/>
            <person name="Lapidus A."/>
            <person name="Schroder M."/>
            <person name="Gleim D."/>
            <person name="Sims D."/>
            <person name="Meincke L."/>
            <person name="Glavina Del Rio T."/>
            <person name="Tice H."/>
            <person name="Copeland A."/>
            <person name="Cheng J.F."/>
            <person name="Lucas S."/>
            <person name="Chen F."/>
            <person name="Nolan M."/>
            <person name="Bruce D."/>
            <person name="Goodwin L."/>
            <person name="Pitluck S."/>
            <person name="Ivanova N."/>
            <person name="Mavromatis K."/>
            <person name="Mikhailova N."/>
            <person name="Pati A."/>
            <person name="Chen A."/>
            <person name="Palaniappan K."/>
            <person name="Land M."/>
            <person name="Hauser L."/>
            <person name="Chang Y.J."/>
            <person name="Jeffries C.D."/>
            <person name="Chain P."/>
            <person name="Saunders E."/>
            <person name="Brettin T."/>
            <person name="Detter J.C."/>
            <person name="Goker M."/>
            <person name="Bristow J."/>
            <person name="Eisen J.A."/>
            <person name="Markowitz V."/>
            <person name="Hugenholtz P."/>
            <person name="Kyrpides N.C."/>
            <person name="Klenk H.P."/>
            <person name="Han C."/>
        </authorList>
    </citation>
    <scope>NUCLEOTIDE SEQUENCE [LARGE SCALE GENOMIC DNA]</scope>
    <source>
        <strain evidence="31">ATCC 49208 / DSM 771 / VKM B-1644</strain>
    </source>
</reference>
<dbReference type="GO" id="GO:0046677">
    <property type="term" value="P:response to antibiotic"/>
    <property type="evidence" value="ECO:0007669"/>
    <property type="project" value="UniProtKB-KW"/>
</dbReference>
<comment type="pathway">
    <text evidence="26">Glycan biosynthesis.</text>
</comment>
<evidence type="ECO:0000256" key="4">
    <source>
        <dbReference type="ARBA" id="ARBA00007090"/>
    </source>
</evidence>
<evidence type="ECO:0000256" key="17">
    <source>
        <dbReference type="ARBA" id="ARBA00022984"/>
    </source>
</evidence>
<dbReference type="GO" id="GO:0009002">
    <property type="term" value="F:serine-type D-Ala-D-Ala carboxypeptidase activity"/>
    <property type="evidence" value="ECO:0007669"/>
    <property type="project" value="UniProtKB-EC"/>
</dbReference>
<dbReference type="Pfam" id="PF00905">
    <property type="entry name" value="Transpeptidase"/>
    <property type="match status" value="1"/>
</dbReference>
<evidence type="ECO:0000259" key="28">
    <source>
        <dbReference type="Pfam" id="PF00905"/>
    </source>
</evidence>
<keyword evidence="13" id="KW-0812">Transmembrane</keyword>
<dbReference type="eggNOG" id="COG0744">
    <property type="taxonomic scope" value="Bacteria"/>
</dbReference>
<dbReference type="OrthoDB" id="9766909at2"/>
<keyword evidence="14" id="KW-0378">Hydrolase</keyword>
<dbReference type="NCBIfam" id="TIGR02074">
    <property type="entry name" value="PBP_1a_fam"/>
    <property type="match status" value="1"/>
</dbReference>
<keyword evidence="21" id="KW-0511">Multifunctional enzyme</keyword>
<keyword evidence="22" id="KW-0961">Cell wall biogenesis/degradation</keyword>
<evidence type="ECO:0000256" key="3">
    <source>
        <dbReference type="ARBA" id="ARBA00004752"/>
    </source>
</evidence>
<keyword evidence="20" id="KW-0046">Antibiotic resistance</keyword>
<evidence type="ECO:0000256" key="14">
    <source>
        <dbReference type="ARBA" id="ARBA00022801"/>
    </source>
</evidence>
<comment type="similarity">
    <text evidence="4">In the C-terminal section; belongs to the transpeptidase family.</text>
</comment>
<feature type="domain" description="Glycosyl transferase family 51" evidence="29">
    <location>
        <begin position="64"/>
        <end position="238"/>
    </location>
</feature>
<keyword evidence="31" id="KW-1185">Reference proteome</keyword>
<dbReference type="UniPathway" id="UPA00219"/>
<dbReference type="SUPFAM" id="SSF56601">
    <property type="entry name" value="beta-lactamase/transpeptidase-like"/>
    <property type="match status" value="1"/>
</dbReference>
<dbReference type="PANTHER" id="PTHR32282:SF11">
    <property type="entry name" value="PENICILLIN-BINDING PROTEIN 1B"/>
    <property type="match status" value="1"/>
</dbReference>
<keyword evidence="8" id="KW-1003">Cell membrane</keyword>
<feature type="compositionally biased region" description="Basic and acidic residues" evidence="27">
    <location>
        <begin position="696"/>
        <end position="705"/>
    </location>
</feature>
<dbReference type="Proteomes" id="UP000002217">
    <property type="component" value="Chromosome"/>
</dbReference>
<keyword evidence="12" id="KW-0808">Transferase</keyword>
<evidence type="ECO:0000256" key="10">
    <source>
        <dbReference type="ARBA" id="ARBA00022670"/>
    </source>
</evidence>
<evidence type="ECO:0000256" key="19">
    <source>
        <dbReference type="ARBA" id="ARBA00023136"/>
    </source>
</evidence>
<dbReference type="InterPro" id="IPR012338">
    <property type="entry name" value="Beta-lactam/transpept-like"/>
</dbReference>